<dbReference type="InterPro" id="IPR011009">
    <property type="entry name" value="Kinase-like_dom_sf"/>
</dbReference>
<dbReference type="EMBL" id="JBHLTP010000007">
    <property type="protein sequence ID" value="MFC0523741.1"/>
    <property type="molecule type" value="Genomic_DNA"/>
</dbReference>
<sequence>MNSLGLKQISYIRNADSIIELNKGFSHDKKYVIDNTYLLRIFPIEDMKSRQKEFNTLNNLSMYSDYVPRGIEFGALKDTSESYMILSYLPGVDAEVSLNSLTYIEQYSSGFKAGKELKKLHKLSAPSGYPSWYTVKKQKSDKYLLDLKKINVDDEMRMMLENYIRDNEALMKNRPNKFQHDDFHPSNILINKNQFSGINDFQRMDWGDPIHDLQKLGFFSKPVSIEFTKGIIDGYHNGKEISNLFWELFTFYSAVHIVSALVWGNKTGQEQYNLLHKYSLDVISDHDNFQSVIPEWYRNSTHYLKKS</sequence>
<dbReference type="Gene3D" id="3.90.1200.10">
    <property type="match status" value="1"/>
</dbReference>
<keyword evidence="2" id="KW-0808">Transferase</keyword>
<feature type="domain" description="Aminoglycoside phosphotransferase" evidence="1">
    <location>
        <begin position="18"/>
        <end position="238"/>
    </location>
</feature>
<dbReference type="InterPro" id="IPR002575">
    <property type="entry name" value="Aminoglycoside_PTrfase"/>
</dbReference>
<dbReference type="GO" id="GO:0016740">
    <property type="term" value="F:transferase activity"/>
    <property type="evidence" value="ECO:0007669"/>
    <property type="project" value="UniProtKB-KW"/>
</dbReference>
<dbReference type="PANTHER" id="PTHR41283:SF1">
    <property type="entry name" value="AMINOGLYCOSIDE PHOSPHOTRANSFERASE DOMAIN-CONTAINING PROTEIN"/>
    <property type="match status" value="1"/>
</dbReference>
<dbReference type="Proteomes" id="UP001589836">
    <property type="component" value="Unassembled WGS sequence"/>
</dbReference>
<evidence type="ECO:0000259" key="1">
    <source>
        <dbReference type="Pfam" id="PF01636"/>
    </source>
</evidence>
<dbReference type="PANTHER" id="PTHR41283">
    <property type="entry name" value="AMINOGLYCOSIDE PHOSPHOTRANSFERASE"/>
    <property type="match status" value="1"/>
</dbReference>
<dbReference type="EC" id="2.7.1.-" evidence="2"/>
<protein>
    <submittedName>
        <fullName evidence="2">Aminoglycoside phosphotransferase family protein</fullName>
        <ecNumber evidence="2">2.7.1.-</ecNumber>
    </submittedName>
</protein>
<dbReference type="RefSeq" id="WP_377346957.1">
    <property type="nucleotide sequence ID" value="NZ_JBHLTP010000007.1"/>
</dbReference>
<name>A0ABV6LMX6_9BACI</name>
<gene>
    <name evidence="2" type="ORF">ACFFGV_09205</name>
</gene>
<reference evidence="2 3" key="1">
    <citation type="submission" date="2024-09" db="EMBL/GenBank/DDBJ databases">
        <authorList>
            <person name="Sun Q."/>
            <person name="Mori K."/>
        </authorList>
    </citation>
    <scope>NUCLEOTIDE SEQUENCE [LARGE SCALE GENOMIC DNA]</scope>
    <source>
        <strain evidence="2 3">NCAIM B.02529</strain>
    </source>
</reference>
<evidence type="ECO:0000313" key="2">
    <source>
        <dbReference type="EMBL" id="MFC0523741.1"/>
    </source>
</evidence>
<accession>A0ABV6LMX6</accession>
<keyword evidence="3" id="KW-1185">Reference proteome</keyword>
<dbReference type="SUPFAM" id="SSF56112">
    <property type="entry name" value="Protein kinase-like (PK-like)"/>
    <property type="match status" value="1"/>
</dbReference>
<evidence type="ECO:0000313" key="3">
    <source>
        <dbReference type="Proteomes" id="UP001589836"/>
    </source>
</evidence>
<proteinExistence type="predicted"/>
<organism evidence="2 3">
    <name type="scientific">Pontibacillus salicampi</name>
    <dbReference type="NCBI Taxonomy" id="1449801"/>
    <lineage>
        <taxon>Bacteria</taxon>
        <taxon>Bacillati</taxon>
        <taxon>Bacillota</taxon>
        <taxon>Bacilli</taxon>
        <taxon>Bacillales</taxon>
        <taxon>Bacillaceae</taxon>
        <taxon>Pontibacillus</taxon>
    </lineage>
</organism>
<comment type="caution">
    <text evidence="2">The sequence shown here is derived from an EMBL/GenBank/DDBJ whole genome shotgun (WGS) entry which is preliminary data.</text>
</comment>
<dbReference type="Pfam" id="PF01636">
    <property type="entry name" value="APH"/>
    <property type="match status" value="1"/>
</dbReference>